<feature type="compositionally biased region" description="Basic residues" evidence="1">
    <location>
        <begin position="152"/>
        <end position="161"/>
    </location>
</feature>
<dbReference type="EMBL" id="WIUZ02000002">
    <property type="protein sequence ID" value="KAF9790664.1"/>
    <property type="molecule type" value="Genomic_DNA"/>
</dbReference>
<evidence type="ECO:0000313" key="2">
    <source>
        <dbReference type="EMBL" id="KAF9790664.1"/>
    </source>
</evidence>
<name>A0A9P6HMQ6_9AGAM</name>
<feature type="region of interest" description="Disordered" evidence="1">
    <location>
        <begin position="63"/>
        <end position="86"/>
    </location>
</feature>
<proteinExistence type="predicted"/>
<evidence type="ECO:0000313" key="3">
    <source>
        <dbReference type="Proteomes" id="UP000736335"/>
    </source>
</evidence>
<dbReference type="Proteomes" id="UP000736335">
    <property type="component" value="Unassembled WGS sequence"/>
</dbReference>
<sequence length="193" mass="21646">MGSFWASRNTEDHGEHAGFLAHAVTSLALPATIPKIGLGLMMATDPRNRSPRSRLLRQYLRPGRDFSIGSPRTASDSNLSRSSRRQALVNPVEMAPNAAQGRDRLKRAWRSLDRSLRAGGRPSLQSFKSRYPLHPRNAQGQRPRTRMDQPPKKKSATHKAGGRQSAMSQQRDEEDDAEAKVKKWPTGWIFRPS</sequence>
<protein>
    <submittedName>
        <fullName evidence="2">Uncharacterized protein</fullName>
    </submittedName>
</protein>
<evidence type="ECO:0000256" key="1">
    <source>
        <dbReference type="SAM" id="MobiDB-lite"/>
    </source>
</evidence>
<gene>
    <name evidence="2" type="ORF">BJ322DRAFT_406351</name>
</gene>
<keyword evidence="3" id="KW-1185">Reference proteome</keyword>
<feature type="compositionally biased region" description="Polar residues" evidence="1">
    <location>
        <begin position="70"/>
        <end position="81"/>
    </location>
</feature>
<comment type="caution">
    <text evidence="2">The sequence shown here is derived from an EMBL/GenBank/DDBJ whole genome shotgun (WGS) entry which is preliminary data.</text>
</comment>
<dbReference type="AlphaFoldDB" id="A0A9P6HMQ6"/>
<accession>A0A9P6HMQ6</accession>
<reference evidence="2" key="2">
    <citation type="submission" date="2020-11" db="EMBL/GenBank/DDBJ databases">
        <authorList>
            <consortium name="DOE Joint Genome Institute"/>
            <person name="Kuo A."/>
            <person name="Miyauchi S."/>
            <person name="Kiss E."/>
            <person name="Drula E."/>
            <person name="Kohler A."/>
            <person name="Sanchez-Garcia M."/>
            <person name="Andreopoulos B."/>
            <person name="Barry K.W."/>
            <person name="Bonito G."/>
            <person name="Buee M."/>
            <person name="Carver A."/>
            <person name="Chen C."/>
            <person name="Cichocki N."/>
            <person name="Clum A."/>
            <person name="Culley D."/>
            <person name="Crous P.W."/>
            <person name="Fauchery L."/>
            <person name="Girlanda M."/>
            <person name="Hayes R."/>
            <person name="Keri Z."/>
            <person name="Labutti K."/>
            <person name="Lipzen A."/>
            <person name="Lombard V."/>
            <person name="Magnuson J."/>
            <person name="Maillard F."/>
            <person name="Morin E."/>
            <person name="Murat C."/>
            <person name="Nolan M."/>
            <person name="Ohm R."/>
            <person name="Pangilinan J."/>
            <person name="Pereira M."/>
            <person name="Perotto S."/>
            <person name="Peter M."/>
            <person name="Riley R."/>
            <person name="Sitrit Y."/>
            <person name="Stielow B."/>
            <person name="Szollosi G."/>
            <person name="Zifcakova L."/>
            <person name="Stursova M."/>
            <person name="Spatafora J.W."/>
            <person name="Tedersoo L."/>
            <person name="Vaario L.-M."/>
            <person name="Yamada A."/>
            <person name="Yan M."/>
            <person name="Wang P."/>
            <person name="Xu J."/>
            <person name="Bruns T."/>
            <person name="Baldrian P."/>
            <person name="Vilgalys R."/>
            <person name="Henrissat B."/>
            <person name="Grigoriev I.V."/>
            <person name="Hibbett D."/>
            <person name="Nagy L.G."/>
            <person name="Martin F.M."/>
        </authorList>
    </citation>
    <scope>NUCLEOTIDE SEQUENCE</scope>
    <source>
        <strain evidence="2">UH-Tt-Lm1</strain>
    </source>
</reference>
<organism evidence="2 3">
    <name type="scientific">Thelephora terrestris</name>
    <dbReference type="NCBI Taxonomy" id="56493"/>
    <lineage>
        <taxon>Eukaryota</taxon>
        <taxon>Fungi</taxon>
        <taxon>Dikarya</taxon>
        <taxon>Basidiomycota</taxon>
        <taxon>Agaricomycotina</taxon>
        <taxon>Agaricomycetes</taxon>
        <taxon>Thelephorales</taxon>
        <taxon>Thelephoraceae</taxon>
        <taxon>Thelephora</taxon>
    </lineage>
</organism>
<reference evidence="2" key="1">
    <citation type="journal article" date="2020" name="Nat. Commun.">
        <title>Large-scale genome sequencing of mycorrhizal fungi provides insights into the early evolution of symbiotic traits.</title>
        <authorList>
            <person name="Miyauchi S."/>
            <person name="Kiss E."/>
            <person name="Kuo A."/>
            <person name="Drula E."/>
            <person name="Kohler A."/>
            <person name="Sanchez-Garcia M."/>
            <person name="Morin E."/>
            <person name="Andreopoulos B."/>
            <person name="Barry K.W."/>
            <person name="Bonito G."/>
            <person name="Buee M."/>
            <person name="Carver A."/>
            <person name="Chen C."/>
            <person name="Cichocki N."/>
            <person name="Clum A."/>
            <person name="Culley D."/>
            <person name="Crous P.W."/>
            <person name="Fauchery L."/>
            <person name="Girlanda M."/>
            <person name="Hayes R.D."/>
            <person name="Keri Z."/>
            <person name="LaButti K."/>
            <person name="Lipzen A."/>
            <person name="Lombard V."/>
            <person name="Magnuson J."/>
            <person name="Maillard F."/>
            <person name="Murat C."/>
            <person name="Nolan M."/>
            <person name="Ohm R.A."/>
            <person name="Pangilinan J."/>
            <person name="Pereira M.F."/>
            <person name="Perotto S."/>
            <person name="Peter M."/>
            <person name="Pfister S."/>
            <person name="Riley R."/>
            <person name="Sitrit Y."/>
            <person name="Stielow J.B."/>
            <person name="Szollosi G."/>
            <person name="Zifcakova L."/>
            <person name="Stursova M."/>
            <person name="Spatafora J.W."/>
            <person name="Tedersoo L."/>
            <person name="Vaario L.M."/>
            <person name="Yamada A."/>
            <person name="Yan M."/>
            <person name="Wang P."/>
            <person name="Xu J."/>
            <person name="Bruns T."/>
            <person name="Baldrian P."/>
            <person name="Vilgalys R."/>
            <person name="Dunand C."/>
            <person name="Henrissat B."/>
            <person name="Grigoriev I.V."/>
            <person name="Hibbett D."/>
            <person name="Nagy L.G."/>
            <person name="Martin F.M."/>
        </authorList>
    </citation>
    <scope>NUCLEOTIDE SEQUENCE</scope>
    <source>
        <strain evidence="2">UH-Tt-Lm1</strain>
    </source>
</reference>
<feature type="region of interest" description="Disordered" evidence="1">
    <location>
        <begin position="116"/>
        <end position="193"/>
    </location>
</feature>